<evidence type="ECO:0000256" key="1">
    <source>
        <dbReference type="SAM" id="MobiDB-lite"/>
    </source>
</evidence>
<protein>
    <submittedName>
        <fullName evidence="2">Uncharacterized protein</fullName>
    </submittedName>
</protein>
<dbReference type="Proteomes" id="UP000001056">
    <property type="component" value="Unassembled WGS sequence"/>
</dbReference>
<dbReference type="RefSeq" id="XP_001224715.1">
    <property type="nucleotide sequence ID" value="XM_001224714.1"/>
</dbReference>
<dbReference type="VEuPathDB" id="FungiDB:CHGG_07059"/>
<keyword evidence="3" id="KW-1185">Reference proteome</keyword>
<dbReference type="InParanoid" id="Q2GY95"/>
<dbReference type="AlphaFoldDB" id="Q2GY95"/>
<feature type="region of interest" description="Disordered" evidence="1">
    <location>
        <begin position="245"/>
        <end position="264"/>
    </location>
</feature>
<name>Q2GY95_CHAGB</name>
<evidence type="ECO:0000313" key="2">
    <source>
        <dbReference type="EMBL" id="EAQ85806.1"/>
    </source>
</evidence>
<accession>Q2GY95</accession>
<dbReference type="OrthoDB" id="3993201at2759"/>
<dbReference type="eggNOG" id="ENOG502T426">
    <property type="taxonomic scope" value="Eukaryota"/>
</dbReference>
<dbReference type="GeneID" id="4393749"/>
<evidence type="ECO:0000313" key="3">
    <source>
        <dbReference type="Proteomes" id="UP000001056"/>
    </source>
</evidence>
<feature type="region of interest" description="Disordered" evidence="1">
    <location>
        <begin position="65"/>
        <end position="101"/>
    </location>
</feature>
<feature type="compositionally biased region" description="Polar residues" evidence="1">
    <location>
        <begin position="148"/>
        <end position="177"/>
    </location>
</feature>
<sequence length="348" mass="37799">MYEVHTRLLSALEKGEEDEVTSSTPRHVLVSILPARRYSFARGSLRLWGLGMALSWLYGPRESRSNSIPTDVSHRQPHGVGEPRSLEAEEKRGLPGVTGTRSETVRDSVCWTRDLLTKPGTRAKLDEAAPQLIALKVDRLSLGGTLDGPSSLNNSKSKTEQASLTLLSPQRQHSTHATTTTTPHRPVITAPTTRTIPFMQTFHHSAPKPIAPTFSTIDRAILPDLSFDTSTPIDPYAHIRVPLLPDNTSPSPLHPRQPEAADEPLRQPEILVVAADPSRVLPAALTEVEGMGVDGVELGFVHLLGREKEAEESYEMGPGMIRDLWRGMVEDVLGPVGRSSGGKGAAPA</sequence>
<feature type="region of interest" description="Disordered" evidence="1">
    <location>
        <begin position="145"/>
        <end position="188"/>
    </location>
</feature>
<dbReference type="HOGENOM" id="CLU_796933_0_0_1"/>
<gene>
    <name evidence="2" type="ORF">CHGG_07059</name>
</gene>
<feature type="compositionally biased region" description="Basic and acidic residues" evidence="1">
    <location>
        <begin position="84"/>
        <end position="93"/>
    </location>
</feature>
<organism evidence="2 3">
    <name type="scientific">Chaetomium globosum (strain ATCC 6205 / CBS 148.51 / DSM 1962 / NBRC 6347 / NRRL 1970)</name>
    <name type="common">Soil fungus</name>
    <dbReference type="NCBI Taxonomy" id="306901"/>
    <lineage>
        <taxon>Eukaryota</taxon>
        <taxon>Fungi</taxon>
        <taxon>Dikarya</taxon>
        <taxon>Ascomycota</taxon>
        <taxon>Pezizomycotina</taxon>
        <taxon>Sordariomycetes</taxon>
        <taxon>Sordariomycetidae</taxon>
        <taxon>Sordariales</taxon>
        <taxon>Chaetomiaceae</taxon>
        <taxon>Chaetomium</taxon>
    </lineage>
</organism>
<proteinExistence type="predicted"/>
<reference evidence="3" key="1">
    <citation type="journal article" date="2015" name="Genome Announc.">
        <title>Draft genome sequence of the cellulolytic fungus Chaetomium globosum.</title>
        <authorList>
            <person name="Cuomo C.A."/>
            <person name="Untereiner W.A."/>
            <person name="Ma L.-J."/>
            <person name="Grabherr M."/>
            <person name="Birren B.W."/>
        </authorList>
    </citation>
    <scope>NUCLEOTIDE SEQUENCE [LARGE SCALE GENOMIC DNA]</scope>
    <source>
        <strain evidence="3">ATCC 6205 / CBS 148.51 / DSM 1962 / NBRC 6347 / NRRL 1970</strain>
    </source>
</reference>
<dbReference type="EMBL" id="CH408033">
    <property type="protein sequence ID" value="EAQ85806.1"/>
    <property type="molecule type" value="Genomic_DNA"/>
</dbReference>